<dbReference type="InterPro" id="IPR045865">
    <property type="entry name" value="ACT-like_dom_sf"/>
</dbReference>
<dbReference type="GO" id="GO:0009094">
    <property type="term" value="P:L-phenylalanine biosynthetic process"/>
    <property type="evidence" value="ECO:0007669"/>
    <property type="project" value="UniProtKB-UniPathway"/>
</dbReference>
<dbReference type="PIRSF" id="PIRSF001500">
    <property type="entry name" value="Chor_mut_pdt_Ppr"/>
    <property type="match status" value="1"/>
</dbReference>
<dbReference type="eggNOG" id="COG0077">
    <property type="taxonomic scope" value="Bacteria"/>
</dbReference>
<keyword evidence="13" id="KW-1185">Reference proteome</keyword>
<name>A9BGQ0_PETMO</name>
<keyword evidence="3 9" id="KW-0028">Amino-acid biosynthesis</keyword>
<dbReference type="AlphaFoldDB" id="A9BGQ0"/>
<keyword evidence="6 9" id="KW-0456">Lyase</keyword>
<dbReference type="EC" id="4.2.1.51" evidence="2 9"/>
<feature type="domain" description="Prephenate dehydratase" evidence="10">
    <location>
        <begin position="33"/>
        <end position="210"/>
    </location>
</feature>
<dbReference type="CDD" id="cd13633">
    <property type="entry name" value="PBP2_Sa-PDT_like"/>
    <property type="match status" value="1"/>
</dbReference>
<dbReference type="InterPro" id="IPR018528">
    <property type="entry name" value="Preph_deHydtase_CS"/>
</dbReference>
<reference evidence="12" key="1">
    <citation type="submission" date="2007-11" db="EMBL/GenBank/DDBJ databases">
        <title>Complete sequence of Petroga mobilis SJ95.</title>
        <authorList>
            <consortium name="US DOE Joint Genome Institute"/>
            <person name="Copeland A."/>
            <person name="Lucas S."/>
            <person name="Lapidus A."/>
            <person name="Barry K."/>
            <person name="Glavina del Rio T."/>
            <person name="Dalin E."/>
            <person name="Tice H."/>
            <person name="Pitluck S."/>
            <person name="Meincke L."/>
            <person name="Brettin T."/>
            <person name="Bruce D."/>
            <person name="Detter J.C."/>
            <person name="Han C."/>
            <person name="Kuske C.R."/>
            <person name="Schmutz J."/>
            <person name="Larimer F."/>
            <person name="Land M."/>
            <person name="Hauser L."/>
            <person name="Kyrpides N."/>
            <person name="Mikhailova N."/>
            <person name="Noll K."/>
            <person name="Richardson P."/>
        </authorList>
    </citation>
    <scope>NUCLEOTIDE SEQUENCE [LARGE SCALE GENOMIC DNA]</scope>
    <source>
        <strain evidence="12">SJ95</strain>
    </source>
</reference>
<evidence type="ECO:0000313" key="12">
    <source>
        <dbReference type="EMBL" id="ABX32290.1"/>
    </source>
</evidence>
<comment type="catalytic activity">
    <reaction evidence="7 9">
        <text>prephenate + H(+) = 3-phenylpyruvate + CO2 + H2O</text>
        <dbReference type="Rhea" id="RHEA:21648"/>
        <dbReference type="ChEBI" id="CHEBI:15377"/>
        <dbReference type="ChEBI" id="CHEBI:15378"/>
        <dbReference type="ChEBI" id="CHEBI:16526"/>
        <dbReference type="ChEBI" id="CHEBI:18005"/>
        <dbReference type="ChEBI" id="CHEBI:29934"/>
        <dbReference type="EC" id="4.2.1.51"/>
    </reaction>
</comment>
<keyword evidence="5 9" id="KW-0584">Phenylalanine biosynthesis</keyword>
<evidence type="ECO:0000256" key="7">
    <source>
        <dbReference type="ARBA" id="ARBA00047848"/>
    </source>
</evidence>
<dbReference type="HOGENOM" id="CLU_035008_0_2_0"/>
<dbReference type="InterPro" id="IPR002912">
    <property type="entry name" value="ACT_dom"/>
</dbReference>
<dbReference type="Pfam" id="PF01842">
    <property type="entry name" value="ACT"/>
    <property type="match status" value="1"/>
</dbReference>
<evidence type="ECO:0000256" key="8">
    <source>
        <dbReference type="PIRSR" id="PIRSR001500-2"/>
    </source>
</evidence>
<evidence type="ECO:0000259" key="11">
    <source>
        <dbReference type="PROSITE" id="PS51671"/>
    </source>
</evidence>
<proteinExistence type="predicted"/>
<comment type="pathway">
    <text evidence="1 9">Amino-acid biosynthesis; L-phenylalanine biosynthesis; phenylpyruvate from prephenate: step 1/1.</text>
</comment>
<evidence type="ECO:0000256" key="3">
    <source>
        <dbReference type="ARBA" id="ARBA00022605"/>
    </source>
</evidence>
<dbReference type="SUPFAM" id="SSF55021">
    <property type="entry name" value="ACT-like"/>
    <property type="match status" value="1"/>
</dbReference>
<dbReference type="GO" id="GO:0005737">
    <property type="term" value="C:cytoplasm"/>
    <property type="evidence" value="ECO:0007669"/>
    <property type="project" value="TreeGrafter"/>
</dbReference>
<dbReference type="PANTHER" id="PTHR21022">
    <property type="entry name" value="PREPHENATE DEHYDRATASE P PROTEIN"/>
    <property type="match status" value="1"/>
</dbReference>
<evidence type="ECO:0000256" key="1">
    <source>
        <dbReference type="ARBA" id="ARBA00004741"/>
    </source>
</evidence>
<dbReference type="UniPathway" id="UPA00121">
    <property type="reaction ID" value="UER00345"/>
</dbReference>
<dbReference type="OrthoDB" id="9802281at2"/>
<dbReference type="InterPro" id="IPR001086">
    <property type="entry name" value="Preph_deHydtase"/>
</dbReference>
<dbReference type="InterPro" id="IPR008242">
    <property type="entry name" value="Chor_mutase/pphenate_deHydtase"/>
</dbReference>
<evidence type="ECO:0000313" key="13">
    <source>
        <dbReference type="Proteomes" id="UP000000789"/>
    </source>
</evidence>
<dbReference type="Gene3D" id="3.30.70.260">
    <property type="match status" value="1"/>
</dbReference>
<dbReference type="PROSITE" id="PS51171">
    <property type="entry name" value="PREPHENATE_DEHYDR_3"/>
    <property type="match status" value="1"/>
</dbReference>
<dbReference type="Proteomes" id="UP000000789">
    <property type="component" value="Chromosome"/>
</dbReference>
<evidence type="ECO:0000259" key="10">
    <source>
        <dbReference type="PROSITE" id="PS51171"/>
    </source>
</evidence>
<evidence type="ECO:0000256" key="2">
    <source>
        <dbReference type="ARBA" id="ARBA00013147"/>
    </source>
</evidence>
<sequence length="311" mass="35768">MKFFSYSYNSENIFVNFEFKELDVLKEDQTFKKCGYLGPKGTYSEIAAMKYFGENVFLIPLQSISDVFEMVQSKEVDFGVVPIENSVEGSVNITMDLLFEKTDIQVVGECIVPIKHFLLSYENLDLTEIKKLFSHQQAIGQCSKFIKNRLNNPEIIFTASTANACEIIKDVQKSAAIGSENIVNIYNLKVLAKDIQDSKSNSTRFFVIANSERFTKIEGTEKNYKTSIICSPKHNKPGVLYNMLKTFKEKNINLTRIESRPTKKQLGEYSFYIDFEGYKEDKDIITALVKLEKMSSFFKILGSYPKWKERE</sequence>
<dbReference type="PROSITE" id="PS51671">
    <property type="entry name" value="ACT"/>
    <property type="match status" value="1"/>
</dbReference>
<evidence type="ECO:0000256" key="5">
    <source>
        <dbReference type="ARBA" id="ARBA00023222"/>
    </source>
</evidence>
<feature type="domain" description="ACT" evidence="11">
    <location>
        <begin position="228"/>
        <end position="305"/>
    </location>
</feature>
<dbReference type="Gene3D" id="3.40.190.10">
    <property type="entry name" value="Periplasmic binding protein-like II"/>
    <property type="match status" value="2"/>
</dbReference>
<dbReference type="KEGG" id="pmo:Pmob_1594"/>
<feature type="site" description="Essential for prephenate dehydratase activity" evidence="8">
    <location>
        <position position="203"/>
    </location>
</feature>
<dbReference type="FunFam" id="3.40.190.10:FF:000029">
    <property type="entry name" value="Chorismate mutase/Prephenate dehydratase"/>
    <property type="match status" value="1"/>
</dbReference>
<dbReference type="NCBIfam" id="NF008865">
    <property type="entry name" value="PRK11898.1"/>
    <property type="match status" value="1"/>
</dbReference>
<dbReference type="PROSITE" id="PS00858">
    <property type="entry name" value="PREPHENATE_DEHYDR_2"/>
    <property type="match status" value="1"/>
</dbReference>
<dbReference type="GO" id="GO:0004664">
    <property type="term" value="F:prephenate dehydratase activity"/>
    <property type="evidence" value="ECO:0007669"/>
    <property type="project" value="UniProtKB-UniRule"/>
</dbReference>
<organism evidence="12 13">
    <name type="scientific">Petrotoga mobilis (strain DSM 10674 / SJ95)</name>
    <dbReference type="NCBI Taxonomy" id="403833"/>
    <lineage>
        <taxon>Bacteria</taxon>
        <taxon>Thermotogati</taxon>
        <taxon>Thermotogota</taxon>
        <taxon>Thermotogae</taxon>
        <taxon>Petrotogales</taxon>
        <taxon>Petrotogaceae</taxon>
        <taxon>Petrotoga</taxon>
    </lineage>
</organism>
<dbReference type="PANTHER" id="PTHR21022:SF19">
    <property type="entry name" value="PREPHENATE DEHYDRATASE-RELATED"/>
    <property type="match status" value="1"/>
</dbReference>
<dbReference type="STRING" id="403833.Pmob_1594"/>
<dbReference type="Pfam" id="PF00800">
    <property type="entry name" value="PDT"/>
    <property type="match status" value="1"/>
</dbReference>
<dbReference type="SUPFAM" id="SSF53850">
    <property type="entry name" value="Periplasmic binding protein-like II"/>
    <property type="match status" value="1"/>
</dbReference>
<gene>
    <name evidence="9" type="primary">pheA</name>
    <name evidence="12" type="ordered locus">Pmob_1594</name>
</gene>
<dbReference type="CDD" id="cd04905">
    <property type="entry name" value="ACT_CM-PDT"/>
    <property type="match status" value="1"/>
</dbReference>
<keyword evidence="4 9" id="KW-0057">Aromatic amino acid biosynthesis</keyword>
<evidence type="ECO:0000256" key="6">
    <source>
        <dbReference type="ARBA" id="ARBA00023239"/>
    </source>
</evidence>
<dbReference type="FunFam" id="3.30.70.260:FF:000012">
    <property type="entry name" value="Prephenate dehydratase"/>
    <property type="match status" value="1"/>
</dbReference>
<dbReference type="EMBL" id="CP000879">
    <property type="protein sequence ID" value="ABX32290.1"/>
    <property type="molecule type" value="Genomic_DNA"/>
</dbReference>
<evidence type="ECO:0000256" key="9">
    <source>
        <dbReference type="RuleBase" id="RU361254"/>
    </source>
</evidence>
<protein>
    <recommendedName>
        <fullName evidence="2 9">Prephenate dehydratase</fullName>
        <shortName evidence="9">PDT</shortName>
        <ecNumber evidence="2 9">4.2.1.51</ecNumber>
    </recommendedName>
</protein>
<evidence type="ECO:0000256" key="4">
    <source>
        <dbReference type="ARBA" id="ARBA00023141"/>
    </source>
</evidence>
<accession>A9BGQ0</accession>